<feature type="compositionally biased region" description="Polar residues" evidence="1">
    <location>
        <begin position="1"/>
        <end position="12"/>
    </location>
</feature>
<dbReference type="GO" id="GO:0008408">
    <property type="term" value="F:3'-5' exonuclease activity"/>
    <property type="evidence" value="ECO:0007669"/>
    <property type="project" value="InterPro"/>
</dbReference>
<proteinExistence type="predicted"/>
<dbReference type="InterPro" id="IPR052408">
    <property type="entry name" value="Exonuclease_MUT-7-like"/>
</dbReference>
<organism evidence="3 4">
    <name type="scientific">Mesorhabditis belari</name>
    <dbReference type="NCBI Taxonomy" id="2138241"/>
    <lineage>
        <taxon>Eukaryota</taxon>
        <taxon>Metazoa</taxon>
        <taxon>Ecdysozoa</taxon>
        <taxon>Nematoda</taxon>
        <taxon>Chromadorea</taxon>
        <taxon>Rhabditida</taxon>
        <taxon>Rhabditina</taxon>
        <taxon>Rhabditomorpha</taxon>
        <taxon>Rhabditoidea</taxon>
        <taxon>Rhabditidae</taxon>
        <taxon>Mesorhabditinae</taxon>
        <taxon>Mesorhabditis</taxon>
    </lineage>
</organism>
<name>A0AAF3EEZ0_9BILA</name>
<dbReference type="InterPro" id="IPR036397">
    <property type="entry name" value="RNaseH_sf"/>
</dbReference>
<dbReference type="SUPFAM" id="SSF53098">
    <property type="entry name" value="Ribonuclease H-like"/>
    <property type="match status" value="1"/>
</dbReference>
<dbReference type="AlphaFoldDB" id="A0AAF3EEZ0"/>
<keyword evidence="3" id="KW-1185">Reference proteome</keyword>
<dbReference type="Gene3D" id="3.30.420.10">
    <property type="entry name" value="Ribonuclease H-like superfamily/Ribonuclease H"/>
    <property type="match status" value="1"/>
</dbReference>
<evidence type="ECO:0000313" key="4">
    <source>
        <dbReference type="WBParaSite" id="MBELARI_LOCUS12540"/>
    </source>
</evidence>
<dbReference type="InterPro" id="IPR002782">
    <property type="entry name" value="Mut7-C_RNAse_dom"/>
</dbReference>
<evidence type="ECO:0000256" key="1">
    <source>
        <dbReference type="SAM" id="MobiDB-lite"/>
    </source>
</evidence>
<dbReference type="InterPro" id="IPR002562">
    <property type="entry name" value="3'-5'_exonuclease_dom"/>
</dbReference>
<dbReference type="InterPro" id="IPR012337">
    <property type="entry name" value="RNaseH-like_sf"/>
</dbReference>
<dbReference type="Pfam" id="PF01927">
    <property type="entry name" value="Mut7-C"/>
    <property type="match status" value="1"/>
</dbReference>
<dbReference type="GO" id="GO:0003676">
    <property type="term" value="F:nucleic acid binding"/>
    <property type="evidence" value="ECO:0007669"/>
    <property type="project" value="InterPro"/>
</dbReference>
<dbReference type="Proteomes" id="UP000887575">
    <property type="component" value="Unassembled WGS sequence"/>
</dbReference>
<dbReference type="Pfam" id="PF01612">
    <property type="entry name" value="DNA_pol_A_exo1"/>
    <property type="match status" value="1"/>
</dbReference>
<feature type="region of interest" description="Disordered" evidence="1">
    <location>
        <begin position="1"/>
        <end position="35"/>
    </location>
</feature>
<protein>
    <recommendedName>
        <fullName evidence="2">3'-5' exonuclease domain-containing protein</fullName>
    </recommendedName>
</protein>
<feature type="domain" description="3'-5' exonuclease" evidence="2">
    <location>
        <begin position="450"/>
        <end position="662"/>
    </location>
</feature>
<dbReference type="PANTHER" id="PTHR47765:SF2">
    <property type="entry name" value="EXONUCLEASE MUT-7 HOMOLOG"/>
    <property type="match status" value="1"/>
</dbReference>
<reference evidence="4" key="1">
    <citation type="submission" date="2024-02" db="UniProtKB">
        <authorList>
            <consortium name="WormBaseParasite"/>
        </authorList>
    </citation>
    <scope>IDENTIFICATION</scope>
</reference>
<dbReference type="WBParaSite" id="MBELARI_LOCUS12540">
    <property type="protein sequence ID" value="MBELARI_LOCUS12540"/>
    <property type="gene ID" value="MBELARI_LOCUS12540"/>
</dbReference>
<dbReference type="SMART" id="SM00474">
    <property type="entry name" value="35EXOc"/>
    <property type="match status" value="1"/>
</dbReference>
<feature type="compositionally biased region" description="Pro residues" evidence="1">
    <location>
        <begin position="18"/>
        <end position="29"/>
    </location>
</feature>
<sequence length="975" mass="112554">MSEAPTSSQQENRVGENPPQPAATGPPFPTIGRPLQAGEEIPAGCIVSQTPEGTMIFQSKEERKMYYRLQSEAKIPEPHATHRKLMKEIWINGLPKPEREALISEIVQLIVGEAENPYEAVLELHKYSCDYTVNSNDRLASIILNCFEKWLNKRDDRDQLEENFLNADIKKVAFDAATKVTTTSLAKIFDIFRIQMKNEEDVMKVDVELDEFIQGEIKTLCEQLKFKEAMEVVNLISWHERFDVELFLIPCTLQDRRPLVEEFLKKCPRLKPKYVQWLDELLPLTRLQVEEKFARYKQLKIMTLPIEQFLDKTLEKHIRRLLLAYRMGPAQAPNFTRSRVKGQIRYQINQFLEAEKTLENRYKYYQALYNNVKDDESMQKYMLINLVGEAVWWMLLLNIDDPYLLPNELKDVQRIDPGLIREKQKEVDQFRLYIEEQRDEAIPKVLHEDYAIHLVDSTKLELFQRLPQLLLEEELIGIDAEWKQGIASDTVALMQVACGECVYLIDFISLTTHSTSAQWRVFLEALLTGPGIKLGFDFGQDLKHLFDTFPNMVDLKSKLTNIVCLKQLTNNILDVNDQVIDVFDPSRPNQFDTYTTVDGEQVTERNFSLAYLYKQAVGKALDKTQQQSAWTQRPLTPKQILYAAQDAYCLHEIYCELQRRTERAGLHFENYLADCNPLTVAKKKKREKREVDDVEEVEKLVQEMNAFVASSEHPLRGCGELKLITDNMLTALGKYLRRMGVDVLLSNAKNDAFQLAHRHTDRILVSTGKTYTQLTNIKSLAGRTFRVPYGQQHPPITQAILIFKEFKILPKRSDVFSRCMSCNERAFVLVPRPILHFIYHFCFEIRGVYAREEDFAMEDWLGKLSPENLAAEKHGGVGATVDFIKPPYQMVAKCVNGEIHLGAGMVNSDNGMGPVKIEIHKYPSNVFITPGDRFFYVCGGCGHLYWDGYQRKNYMETTGGHIISNCEESDESQER</sequence>
<dbReference type="GO" id="GO:0006139">
    <property type="term" value="P:nucleobase-containing compound metabolic process"/>
    <property type="evidence" value="ECO:0007669"/>
    <property type="project" value="InterPro"/>
</dbReference>
<dbReference type="PANTHER" id="PTHR47765">
    <property type="entry name" value="3'-5' EXONUCLEASE DOMAIN-CONTAINING PROTEIN"/>
    <property type="match status" value="1"/>
</dbReference>
<accession>A0AAF3EEZ0</accession>
<evidence type="ECO:0000313" key="3">
    <source>
        <dbReference type="Proteomes" id="UP000887575"/>
    </source>
</evidence>
<evidence type="ECO:0000259" key="2">
    <source>
        <dbReference type="SMART" id="SM00474"/>
    </source>
</evidence>